<name>A0ABM0TAQ0_CAMSA</name>
<evidence type="ECO:0000259" key="1">
    <source>
        <dbReference type="Pfam" id="PF10551"/>
    </source>
</evidence>
<reference evidence="2" key="1">
    <citation type="journal article" date="2014" name="Nat. Commun.">
        <title>The emerging biofuel crop Camelina sativa retains a highly undifferentiated hexaploid genome structure.</title>
        <authorList>
            <person name="Kagale S."/>
            <person name="Koh C."/>
            <person name="Nixon J."/>
            <person name="Bollina V."/>
            <person name="Clarke W.E."/>
            <person name="Tuteja R."/>
            <person name="Spillane C."/>
            <person name="Robinson S.J."/>
            <person name="Links M.G."/>
            <person name="Clarke C."/>
            <person name="Higgins E.E."/>
            <person name="Huebert T."/>
            <person name="Sharpe A.G."/>
            <person name="Parkin I.A."/>
        </authorList>
    </citation>
    <scope>NUCLEOTIDE SEQUENCE [LARGE SCALE GENOMIC DNA]</scope>
    <source>
        <strain evidence="2">cv. DH55</strain>
    </source>
</reference>
<dbReference type="PANTHER" id="PTHR31973:SF195">
    <property type="entry name" value="MUDR FAMILY TRANSPOSASE"/>
    <property type="match status" value="1"/>
</dbReference>
<sequence>MIIVDATWLKNGYSGVLIFASAQDPNRHHYPIAFGILNGEKDESWTWFLEMLRTVIPDTSELVFISDRNARLIGAIANVYSQARHGYCIWHLSQNVKSHVINVNKDVVAWRFMELSRHYTVANFNTAYIAFKTRYPSAAAYLEENTVKEKWARCCFPGERYNLDTSNCVESMNNVFKDARKYSLIPLLDTIIAMFSRWFNDHRKDFVAGTIDNKLVPLVENILHKLWPIAEKLIVTELNSFELEYNVVDCDGKPYFVNLLQKSCSSKVFDIERYNW</sequence>
<dbReference type="Proteomes" id="UP000694864">
    <property type="component" value="Chromosome 1"/>
</dbReference>
<gene>
    <name evidence="3" type="primary">LOC104708503</name>
</gene>
<dbReference type="RefSeq" id="XP_010423392.1">
    <property type="nucleotide sequence ID" value="XM_010425090.1"/>
</dbReference>
<dbReference type="Pfam" id="PF10551">
    <property type="entry name" value="MULE"/>
    <property type="match status" value="1"/>
</dbReference>
<dbReference type="PANTHER" id="PTHR31973">
    <property type="entry name" value="POLYPROTEIN, PUTATIVE-RELATED"/>
    <property type="match status" value="1"/>
</dbReference>
<protein>
    <submittedName>
        <fullName evidence="3">Uncharacterized protein LOC104708503</fullName>
    </submittedName>
</protein>
<evidence type="ECO:0000313" key="2">
    <source>
        <dbReference type="Proteomes" id="UP000694864"/>
    </source>
</evidence>
<keyword evidence="2" id="KW-1185">Reference proteome</keyword>
<dbReference type="GeneID" id="104708503"/>
<dbReference type="InterPro" id="IPR018289">
    <property type="entry name" value="MULE_transposase_dom"/>
</dbReference>
<feature type="domain" description="MULE transposase" evidence="1">
    <location>
        <begin position="2"/>
        <end position="95"/>
    </location>
</feature>
<organism evidence="2 3">
    <name type="scientific">Camelina sativa</name>
    <name type="common">False flax</name>
    <name type="synonym">Myagrum sativum</name>
    <dbReference type="NCBI Taxonomy" id="90675"/>
    <lineage>
        <taxon>Eukaryota</taxon>
        <taxon>Viridiplantae</taxon>
        <taxon>Streptophyta</taxon>
        <taxon>Embryophyta</taxon>
        <taxon>Tracheophyta</taxon>
        <taxon>Spermatophyta</taxon>
        <taxon>Magnoliopsida</taxon>
        <taxon>eudicotyledons</taxon>
        <taxon>Gunneridae</taxon>
        <taxon>Pentapetalae</taxon>
        <taxon>rosids</taxon>
        <taxon>malvids</taxon>
        <taxon>Brassicales</taxon>
        <taxon>Brassicaceae</taxon>
        <taxon>Camelineae</taxon>
        <taxon>Camelina</taxon>
    </lineage>
</organism>
<evidence type="ECO:0000313" key="3">
    <source>
        <dbReference type="RefSeq" id="XP_010423392.1"/>
    </source>
</evidence>
<proteinExistence type="predicted"/>
<accession>A0ABM0TAQ0</accession>
<reference evidence="3" key="2">
    <citation type="submission" date="2025-08" db="UniProtKB">
        <authorList>
            <consortium name="RefSeq"/>
        </authorList>
    </citation>
    <scope>IDENTIFICATION</scope>
    <source>
        <tissue evidence="3">Leaf</tissue>
    </source>
</reference>